<dbReference type="AlphaFoldDB" id="A0A2T1D5H8"/>
<protein>
    <submittedName>
        <fullName evidence="1">Uncharacterized protein</fullName>
    </submittedName>
</protein>
<keyword evidence="2" id="KW-1185">Reference proteome</keyword>
<reference evidence="1 2" key="1">
    <citation type="submission" date="2018-02" db="EMBL/GenBank/DDBJ databases">
        <authorList>
            <person name="Cohen D.B."/>
            <person name="Kent A.D."/>
        </authorList>
    </citation>
    <scope>NUCLEOTIDE SEQUENCE [LARGE SCALE GENOMIC DNA]</scope>
    <source>
        <strain evidence="1 2">ULC007</strain>
    </source>
</reference>
<comment type="caution">
    <text evidence="1">The sequence shown here is derived from an EMBL/GenBank/DDBJ whole genome shotgun (WGS) entry which is preliminary data.</text>
</comment>
<reference evidence="1 2" key="2">
    <citation type="submission" date="2018-03" db="EMBL/GenBank/DDBJ databases">
        <title>The ancient ancestry and fast evolution of plastids.</title>
        <authorList>
            <person name="Moore K.R."/>
            <person name="Magnabosco C."/>
            <person name="Momper L."/>
            <person name="Gold D.A."/>
            <person name="Bosak T."/>
            <person name="Fournier G.P."/>
        </authorList>
    </citation>
    <scope>NUCLEOTIDE SEQUENCE [LARGE SCALE GENOMIC DNA]</scope>
    <source>
        <strain evidence="1 2">ULC007</strain>
    </source>
</reference>
<organism evidence="1 2">
    <name type="scientific">Phormidesmis priestleyi ULC007</name>
    <dbReference type="NCBI Taxonomy" id="1920490"/>
    <lineage>
        <taxon>Bacteria</taxon>
        <taxon>Bacillati</taxon>
        <taxon>Cyanobacteriota</taxon>
        <taxon>Cyanophyceae</taxon>
        <taxon>Leptolyngbyales</taxon>
        <taxon>Leptolyngbyaceae</taxon>
        <taxon>Phormidesmis</taxon>
    </lineage>
</organism>
<dbReference type="STRING" id="1920490.GCA_001895925_05432"/>
<dbReference type="RefSeq" id="WP_083583220.1">
    <property type="nucleotide sequence ID" value="NZ_MPPI01000051.1"/>
</dbReference>
<gene>
    <name evidence="1" type="ORF">C7B65_23675</name>
</gene>
<evidence type="ECO:0000313" key="2">
    <source>
        <dbReference type="Proteomes" id="UP000238634"/>
    </source>
</evidence>
<name>A0A2T1D5H8_9CYAN</name>
<sequence>MAEHSFEDEQSQLTNQVSFMEKENPEDLETVTQILSKLTRLPSEQIKPRLQTLIANLFDLREAHSDTQNNPEAWIQQFTEWVEGHRELGLPPLSEEAISRESIYGDDR</sequence>
<evidence type="ECO:0000313" key="1">
    <source>
        <dbReference type="EMBL" id="PSB15740.1"/>
    </source>
</evidence>
<dbReference type="EMBL" id="PVWG01000054">
    <property type="protein sequence ID" value="PSB15740.1"/>
    <property type="molecule type" value="Genomic_DNA"/>
</dbReference>
<dbReference type="Proteomes" id="UP000238634">
    <property type="component" value="Unassembled WGS sequence"/>
</dbReference>
<accession>A0A2T1D5H8</accession>
<dbReference type="OrthoDB" id="463809at2"/>
<proteinExistence type="predicted"/>